<proteinExistence type="predicted"/>
<dbReference type="EMBL" id="GBXM01051568">
    <property type="protein sequence ID" value="JAH57009.1"/>
    <property type="molecule type" value="Transcribed_RNA"/>
</dbReference>
<evidence type="ECO:0000313" key="1">
    <source>
        <dbReference type="EMBL" id="JAH57009.1"/>
    </source>
</evidence>
<reference evidence="1" key="1">
    <citation type="submission" date="2014-11" db="EMBL/GenBank/DDBJ databases">
        <authorList>
            <person name="Amaro Gonzalez C."/>
        </authorList>
    </citation>
    <scope>NUCLEOTIDE SEQUENCE</scope>
</reference>
<sequence length="30" mass="3596">MYARRTTCERCAFNRQNEPSSTNNCFIMNH</sequence>
<accession>A0A0E9TTI5</accession>
<organism evidence="1">
    <name type="scientific">Anguilla anguilla</name>
    <name type="common">European freshwater eel</name>
    <name type="synonym">Muraena anguilla</name>
    <dbReference type="NCBI Taxonomy" id="7936"/>
    <lineage>
        <taxon>Eukaryota</taxon>
        <taxon>Metazoa</taxon>
        <taxon>Chordata</taxon>
        <taxon>Craniata</taxon>
        <taxon>Vertebrata</taxon>
        <taxon>Euteleostomi</taxon>
        <taxon>Actinopterygii</taxon>
        <taxon>Neopterygii</taxon>
        <taxon>Teleostei</taxon>
        <taxon>Anguilliformes</taxon>
        <taxon>Anguillidae</taxon>
        <taxon>Anguilla</taxon>
    </lineage>
</organism>
<reference evidence="1" key="2">
    <citation type="journal article" date="2015" name="Fish Shellfish Immunol.">
        <title>Early steps in the European eel (Anguilla anguilla)-Vibrio vulnificus interaction in the gills: Role of the RtxA13 toxin.</title>
        <authorList>
            <person name="Callol A."/>
            <person name="Pajuelo D."/>
            <person name="Ebbesson L."/>
            <person name="Teles M."/>
            <person name="MacKenzie S."/>
            <person name="Amaro C."/>
        </authorList>
    </citation>
    <scope>NUCLEOTIDE SEQUENCE</scope>
</reference>
<name>A0A0E9TTI5_ANGAN</name>
<protein>
    <submittedName>
        <fullName evidence="1">Uncharacterized protein</fullName>
    </submittedName>
</protein>
<dbReference type="AlphaFoldDB" id="A0A0E9TTI5"/>